<keyword evidence="1 2" id="KW-0808">Transferase</keyword>
<dbReference type="OrthoDB" id="9904at2157"/>
<keyword evidence="2" id="KW-0472">Membrane</keyword>
<keyword evidence="2" id="KW-0464">Manganese</keyword>
<dbReference type="GO" id="GO:0008654">
    <property type="term" value="P:phospholipid biosynthetic process"/>
    <property type="evidence" value="ECO:0007669"/>
    <property type="project" value="UniProtKB-UniRule"/>
</dbReference>
<gene>
    <name evidence="4" type="ORF">D1867_02295</name>
</gene>
<keyword evidence="2" id="KW-0460">Magnesium</keyword>
<evidence type="ECO:0000313" key="5">
    <source>
        <dbReference type="Proteomes" id="UP000440125"/>
    </source>
</evidence>
<comment type="similarity">
    <text evidence="2 3">Belongs to the CDP-alcohol phosphatidyltransferase class-I family.</text>
</comment>
<comment type="cofactor">
    <cofactor evidence="2">
        <name>Mn(2+)</name>
        <dbReference type="ChEBI" id="CHEBI:29035"/>
    </cofactor>
    <cofactor evidence="2">
        <name>Mg(2+)</name>
        <dbReference type="ChEBI" id="CHEBI:18420"/>
    </cofactor>
    <text evidence="2">Binds 2 Mg(2+) or Mn(2+) ions per subunit.</text>
</comment>
<name>A0A6A9QJL7_ACIIN</name>
<keyword evidence="2" id="KW-1208">Phospholipid metabolism</keyword>
<comment type="pathway">
    <text evidence="2">Lipid metabolism; phospholipid metabolism.</text>
</comment>
<dbReference type="GO" id="GO:0016780">
    <property type="term" value="F:phosphotransferase activity, for other substituted phosphate groups"/>
    <property type="evidence" value="ECO:0007669"/>
    <property type="project" value="UniProtKB-UniRule"/>
</dbReference>
<dbReference type="RefSeq" id="WP_155862634.1">
    <property type="nucleotide sequence ID" value="NZ_WFIY01000004.1"/>
</dbReference>
<dbReference type="Pfam" id="PF01066">
    <property type="entry name" value="CDP-OH_P_transf"/>
    <property type="match status" value="1"/>
</dbReference>
<feature type="active site" description="Proton acceptor" evidence="2">
    <location>
        <position position="90"/>
    </location>
</feature>
<keyword evidence="2" id="KW-0444">Lipid biosynthesis</keyword>
<keyword evidence="2" id="KW-1133">Transmembrane helix</keyword>
<comment type="function">
    <text evidence="2">Catalyzes the formation of archaetidylinositol phosphate (AIP) from CDP-archaeol (CDP-ArOH or CDP-2,3-bis-(O-phytanyl)-sn-glycerol) and 1L-myo-inositol 1-phosphate (IP or 1D-myo-inositol 3-phosphate). AIP is a precursor of archaetidyl-myo-inositol (AI), an ether-type inositol phospholipid ubiquitously distributed in archaea membranes and essential for glycolipid biosynthesis in archaea.</text>
</comment>
<keyword evidence="5" id="KW-1185">Reference proteome</keyword>
<feature type="binding site" evidence="2">
    <location>
        <position position="68"/>
    </location>
    <ligand>
        <name>Mg(2+)</name>
        <dbReference type="ChEBI" id="CHEBI:18420"/>
        <label>1</label>
    </ligand>
</feature>
<protein>
    <recommendedName>
        <fullName evidence="2">Archaetidylinositol phosphate synthase</fullName>
        <shortName evidence="2">AIP synthase</shortName>
        <ecNumber evidence="2">2.7.8.39</ecNumber>
    </recommendedName>
</protein>
<proteinExistence type="inferred from homology"/>
<feature type="transmembrane region" description="Helical" evidence="2">
    <location>
        <begin position="30"/>
        <end position="48"/>
    </location>
</feature>
<dbReference type="NCBIfam" id="NF040950">
    <property type="entry name" value="archin_ph_syn"/>
    <property type="match status" value="1"/>
</dbReference>
<sequence length="191" mass="21367">MITRLRRESKRILRPIANVLAKNGVKANEITIIGLVLSIVYFIILYISKNPLYGAILLAISSFSDALDGEVARISGTAGNKGAFLDSSLDRVEDTLFLSPLVLYFQPLLVSLLVGISLIIPYLRARAEALGIKAEGRGIIERGERIIFTMIILILIFFNFTFTIYIFYLFIVLSIVTVIQRFQLILSNLPK</sequence>
<comment type="caution">
    <text evidence="2">Lacks conserved residue(s) required for the propagation of feature annotation.</text>
</comment>
<keyword evidence="2" id="KW-0479">Metal-binding</keyword>
<evidence type="ECO:0000256" key="1">
    <source>
        <dbReference type="ARBA" id="ARBA00022679"/>
    </source>
</evidence>
<dbReference type="UniPathway" id="UPA00085"/>
<dbReference type="PROSITE" id="PS00379">
    <property type="entry name" value="CDP_ALCOHOL_P_TRANSF"/>
    <property type="match status" value="1"/>
</dbReference>
<dbReference type="InterPro" id="IPR054868">
    <property type="entry name" value="archin_ph_syn"/>
</dbReference>
<dbReference type="Gene3D" id="1.20.120.1760">
    <property type="match status" value="1"/>
</dbReference>
<dbReference type="EC" id="2.7.8.39" evidence="2"/>
<comment type="subcellular location">
    <subcellularLocation>
        <location evidence="2">Cell membrane</location>
        <topology evidence="2">Multi-pass membrane protein</topology>
    </subcellularLocation>
</comment>
<dbReference type="HAMAP" id="MF_02242">
    <property type="entry name" value="AIP_synthase"/>
    <property type="match status" value="1"/>
</dbReference>
<feature type="binding site" evidence="2">
    <location>
        <position position="65"/>
    </location>
    <ligand>
        <name>Mg(2+)</name>
        <dbReference type="ChEBI" id="CHEBI:18420"/>
        <label>1</label>
    </ligand>
</feature>
<dbReference type="GO" id="GO:0000287">
    <property type="term" value="F:magnesium ion binding"/>
    <property type="evidence" value="ECO:0007669"/>
    <property type="project" value="UniProtKB-UniRule"/>
</dbReference>
<reference evidence="4 5" key="1">
    <citation type="submission" date="2019-10" db="EMBL/GenBank/DDBJ databases">
        <title>Genome Sequences from Six Type Strain Members of the Archaeal Family Sulfolobaceae: Acidianus ambivalens, Acidianus infernus, Metallosphaera prunae, Stygiolobus azoricus, Sulfolobus metallicus, and Sulfurisphaera ohwakuensis.</title>
        <authorList>
            <person name="Counts J.A."/>
            <person name="Kelly R.M."/>
        </authorList>
    </citation>
    <scope>NUCLEOTIDE SEQUENCE [LARGE SCALE GENOMIC DNA]</scope>
    <source>
        <strain evidence="4 5">DSM 3191</strain>
    </source>
</reference>
<accession>A0A6A9QJL7</accession>
<dbReference type="AlphaFoldDB" id="A0A6A9QJL7"/>
<dbReference type="GO" id="GO:0005886">
    <property type="term" value="C:plasma membrane"/>
    <property type="evidence" value="ECO:0007669"/>
    <property type="project" value="UniProtKB-SubCell"/>
</dbReference>
<organism evidence="4 5">
    <name type="scientific">Acidianus infernus</name>
    <dbReference type="NCBI Taxonomy" id="12915"/>
    <lineage>
        <taxon>Archaea</taxon>
        <taxon>Thermoproteota</taxon>
        <taxon>Thermoprotei</taxon>
        <taxon>Sulfolobales</taxon>
        <taxon>Sulfolobaceae</taxon>
        <taxon>Acidianus</taxon>
    </lineage>
</organism>
<dbReference type="EMBL" id="WFIY01000004">
    <property type="protein sequence ID" value="MUM64098.1"/>
    <property type="molecule type" value="Genomic_DNA"/>
</dbReference>
<feature type="binding site" evidence="2">
    <location>
        <position position="65"/>
    </location>
    <ligand>
        <name>Mg(2+)</name>
        <dbReference type="ChEBI" id="CHEBI:18420"/>
        <label>2</label>
    </ligand>
</feature>
<keyword evidence="2" id="KW-0812">Transmembrane</keyword>
<dbReference type="InterPro" id="IPR043130">
    <property type="entry name" value="CDP-OH_PTrfase_TM_dom"/>
</dbReference>
<evidence type="ECO:0000256" key="2">
    <source>
        <dbReference type="HAMAP-Rule" id="MF_02242"/>
    </source>
</evidence>
<dbReference type="Proteomes" id="UP000440125">
    <property type="component" value="Unassembled WGS sequence"/>
</dbReference>
<dbReference type="InterPro" id="IPR044270">
    <property type="entry name" value="AIP_synthase"/>
</dbReference>
<dbReference type="InterPro" id="IPR048254">
    <property type="entry name" value="CDP_ALCOHOL_P_TRANSF_CS"/>
</dbReference>
<feature type="transmembrane region" description="Helical" evidence="2">
    <location>
        <begin position="104"/>
        <end position="125"/>
    </location>
</feature>
<feature type="binding site" evidence="2">
    <location>
        <position position="86"/>
    </location>
    <ligand>
        <name>Mg(2+)</name>
        <dbReference type="ChEBI" id="CHEBI:18420"/>
        <label>2</label>
    </ligand>
</feature>
<comment type="catalytic activity">
    <reaction evidence="2">
        <text>CDP-2,3-bis-O-(phytanyl)-sn-glycerol + 1D-myo-inositol 3-phosphate = saturated 1-archaetidyl-1D-myo-inositol 3-phosphate + CMP + H(+)</text>
        <dbReference type="Rhea" id="RHEA:36823"/>
        <dbReference type="ChEBI" id="CHEBI:15378"/>
        <dbReference type="ChEBI" id="CHEBI:58401"/>
        <dbReference type="ChEBI" id="CHEBI:60377"/>
        <dbReference type="ChEBI" id="CHEBI:74004"/>
        <dbReference type="ChEBI" id="CHEBI:74006"/>
        <dbReference type="EC" id="2.7.8.39"/>
    </reaction>
</comment>
<keyword evidence="2" id="KW-1003">Cell membrane</keyword>
<feature type="binding site" evidence="2">
    <location>
        <position position="90"/>
    </location>
    <ligand>
        <name>Mg(2+)</name>
        <dbReference type="ChEBI" id="CHEBI:18420"/>
        <label>2</label>
    </ligand>
</feature>
<evidence type="ECO:0000256" key="3">
    <source>
        <dbReference type="RuleBase" id="RU003750"/>
    </source>
</evidence>
<comment type="caution">
    <text evidence="4">The sequence shown here is derived from an EMBL/GenBank/DDBJ whole genome shotgun (WGS) entry which is preliminary data.</text>
</comment>
<dbReference type="InterPro" id="IPR000462">
    <property type="entry name" value="CDP-OH_P_trans"/>
</dbReference>
<keyword evidence="2" id="KW-0443">Lipid metabolism</keyword>
<feature type="transmembrane region" description="Helical" evidence="2">
    <location>
        <begin position="146"/>
        <end position="179"/>
    </location>
</feature>
<evidence type="ECO:0000313" key="4">
    <source>
        <dbReference type="EMBL" id="MUM64098.1"/>
    </source>
</evidence>
<feature type="binding site" evidence="2">
    <location>
        <position position="86"/>
    </location>
    <ligand>
        <name>Mg(2+)</name>
        <dbReference type="ChEBI" id="CHEBI:18420"/>
        <label>1</label>
    </ligand>
</feature>